<evidence type="ECO:0000313" key="3">
    <source>
        <dbReference type="Proteomes" id="UP001314263"/>
    </source>
</evidence>
<feature type="transmembrane region" description="Helical" evidence="1">
    <location>
        <begin position="12"/>
        <end position="33"/>
    </location>
</feature>
<feature type="transmembrane region" description="Helical" evidence="1">
    <location>
        <begin position="80"/>
        <end position="100"/>
    </location>
</feature>
<proteinExistence type="predicted"/>
<keyword evidence="1" id="KW-0812">Transmembrane</keyword>
<evidence type="ECO:0000256" key="1">
    <source>
        <dbReference type="SAM" id="Phobius"/>
    </source>
</evidence>
<name>A0AAV1HRV3_9CHLO</name>
<reference evidence="2 3" key="1">
    <citation type="submission" date="2023-10" db="EMBL/GenBank/DDBJ databases">
        <authorList>
            <person name="Maclean D."/>
            <person name="Macfadyen A."/>
        </authorList>
    </citation>
    <scope>NUCLEOTIDE SEQUENCE [LARGE SCALE GENOMIC DNA]</scope>
</reference>
<comment type="caution">
    <text evidence="2">The sequence shown here is derived from an EMBL/GenBank/DDBJ whole genome shotgun (WGS) entry which is preliminary data.</text>
</comment>
<evidence type="ECO:0000313" key="2">
    <source>
        <dbReference type="EMBL" id="CAK0736800.1"/>
    </source>
</evidence>
<organism evidence="2 3">
    <name type="scientific">Coccomyxa viridis</name>
    <dbReference type="NCBI Taxonomy" id="1274662"/>
    <lineage>
        <taxon>Eukaryota</taxon>
        <taxon>Viridiplantae</taxon>
        <taxon>Chlorophyta</taxon>
        <taxon>core chlorophytes</taxon>
        <taxon>Trebouxiophyceae</taxon>
        <taxon>Trebouxiophyceae incertae sedis</taxon>
        <taxon>Coccomyxaceae</taxon>
        <taxon>Coccomyxa</taxon>
    </lineage>
</organism>
<feature type="transmembrane region" description="Helical" evidence="1">
    <location>
        <begin position="39"/>
        <end position="59"/>
    </location>
</feature>
<dbReference type="Proteomes" id="UP001314263">
    <property type="component" value="Unassembled WGS sequence"/>
</dbReference>
<accession>A0AAV1HRV3</accession>
<keyword evidence="1" id="KW-1133">Transmembrane helix</keyword>
<dbReference type="EMBL" id="CAUYUE010000001">
    <property type="protein sequence ID" value="CAK0736800.1"/>
    <property type="molecule type" value="Genomic_DNA"/>
</dbReference>
<protein>
    <submittedName>
        <fullName evidence="2">Uncharacterized protein</fullName>
    </submittedName>
</protein>
<gene>
    <name evidence="2" type="ORF">CVIRNUC_000805</name>
</gene>
<keyword evidence="3" id="KW-1185">Reference proteome</keyword>
<dbReference type="AlphaFoldDB" id="A0AAV1HRV3"/>
<keyword evidence="1" id="KW-0472">Membrane</keyword>
<sequence length="141" mass="15567">MLMRHWTVWLEFPLIVALIVALIGWMGASYNALNRYRMALVGLLSIATALQMWAANVTLNLADSKATDFMSDTEVTRARVTLIGFCATAAFNAMLIIVLGDDGEPAAYEVLPPEATQPLPTYLPSWVPLGQHRHQANIKLK</sequence>